<dbReference type="AlphaFoldDB" id="A0A382P4E3"/>
<accession>A0A382P4E3</accession>
<proteinExistence type="predicted"/>
<dbReference type="EMBL" id="UINC01103987">
    <property type="protein sequence ID" value="SVC66812.1"/>
    <property type="molecule type" value="Genomic_DNA"/>
</dbReference>
<reference evidence="1" key="1">
    <citation type="submission" date="2018-05" db="EMBL/GenBank/DDBJ databases">
        <authorList>
            <person name="Lanie J.A."/>
            <person name="Ng W.-L."/>
            <person name="Kazmierczak K.M."/>
            <person name="Andrzejewski T.M."/>
            <person name="Davidsen T.M."/>
            <person name="Wayne K.J."/>
            <person name="Tettelin H."/>
            <person name="Glass J.I."/>
            <person name="Rusch D."/>
            <person name="Podicherti R."/>
            <person name="Tsui H.-C.T."/>
            <person name="Winkler M.E."/>
        </authorList>
    </citation>
    <scope>NUCLEOTIDE SEQUENCE</scope>
</reference>
<protein>
    <recommendedName>
        <fullName evidence="2">Carbohydrate kinase PfkB domain-containing protein</fullName>
    </recommendedName>
</protein>
<dbReference type="GO" id="GO:0033786">
    <property type="term" value="F:heptose-1-phosphate adenylyltransferase activity"/>
    <property type="evidence" value="ECO:0007669"/>
    <property type="project" value="TreeGrafter"/>
</dbReference>
<evidence type="ECO:0000313" key="1">
    <source>
        <dbReference type="EMBL" id="SVC66812.1"/>
    </source>
</evidence>
<gene>
    <name evidence="1" type="ORF">METZ01_LOCUS319666</name>
</gene>
<name>A0A382P4E3_9ZZZZ</name>
<dbReference type="InterPro" id="IPR029056">
    <property type="entry name" value="Ribokinase-like"/>
</dbReference>
<feature type="non-terminal residue" evidence="1">
    <location>
        <position position="189"/>
    </location>
</feature>
<organism evidence="1">
    <name type="scientific">marine metagenome</name>
    <dbReference type="NCBI Taxonomy" id="408172"/>
    <lineage>
        <taxon>unclassified sequences</taxon>
        <taxon>metagenomes</taxon>
        <taxon>ecological metagenomes</taxon>
    </lineage>
</organism>
<dbReference type="Gene3D" id="3.40.50.620">
    <property type="entry name" value="HUPs"/>
    <property type="match status" value="1"/>
</dbReference>
<dbReference type="PANTHER" id="PTHR46969">
    <property type="entry name" value="BIFUNCTIONAL PROTEIN HLDE"/>
    <property type="match status" value="1"/>
</dbReference>
<sequence>MSQIHQGDWYPELERARAVAALEIVDHVIILDNRGLEGIVKQIRPKTLVLGREFEDTRSNEVSDAVLQVLEYGGEVYFEAGEPQYASTDFLFGRQDDLERDRWMRFQTVLKDNGINLRNSLDRITNYPSPKLLVVGDTILDKYVACDSVGMSNEAPVVVVKELETREFIGGASIVAAHVVSLGAECIYL</sequence>
<dbReference type="InterPro" id="IPR014729">
    <property type="entry name" value="Rossmann-like_a/b/a_fold"/>
</dbReference>
<dbReference type="GO" id="GO:0033785">
    <property type="term" value="F:heptose 7-phosphate kinase activity"/>
    <property type="evidence" value="ECO:0007669"/>
    <property type="project" value="TreeGrafter"/>
</dbReference>
<dbReference type="Gene3D" id="3.40.1190.20">
    <property type="match status" value="1"/>
</dbReference>
<dbReference type="PANTHER" id="PTHR46969:SF1">
    <property type="entry name" value="BIFUNCTIONAL PROTEIN HLDE"/>
    <property type="match status" value="1"/>
</dbReference>
<evidence type="ECO:0008006" key="2">
    <source>
        <dbReference type="Google" id="ProtNLM"/>
    </source>
</evidence>
<dbReference type="GO" id="GO:0005829">
    <property type="term" value="C:cytosol"/>
    <property type="evidence" value="ECO:0007669"/>
    <property type="project" value="TreeGrafter"/>
</dbReference>